<dbReference type="Pfam" id="PF03551">
    <property type="entry name" value="PadR"/>
    <property type="match status" value="1"/>
</dbReference>
<dbReference type="Proteomes" id="UP001589643">
    <property type="component" value="Unassembled WGS sequence"/>
</dbReference>
<comment type="caution">
    <text evidence="2">The sequence shown here is derived from an EMBL/GenBank/DDBJ whole genome shotgun (WGS) entry which is preliminary data.</text>
</comment>
<dbReference type="InterPro" id="IPR036388">
    <property type="entry name" value="WH-like_DNA-bd_sf"/>
</dbReference>
<dbReference type="InterPro" id="IPR052509">
    <property type="entry name" value="Metal_resp_DNA-bind_regulator"/>
</dbReference>
<protein>
    <submittedName>
        <fullName evidence="2">PadR family transcriptional regulator</fullName>
    </submittedName>
</protein>
<name>A0ABV5EQX6_9MICO</name>
<dbReference type="InterPro" id="IPR005149">
    <property type="entry name" value="Tscrpt_reg_PadR_N"/>
</dbReference>
<gene>
    <name evidence="2" type="ORF">AB7P39_05845</name>
</gene>
<dbReference type="PANTHER" id="PTHR33169">
    <property type="entry name" value="PADR-FAMILY TRANSCRIPTIONAL REGULATOR"/>
    <property type="match status" value="1"/>
</dbReference>
<accession>A0ABV5EQX6</accession>
<sequence>MDAIDGSNASHHASTWNSEWMRGLLPLLVMRSLQDGASYGYAISATLARSGFGAVKGGTLYPLLARCESAGLVTTQWRPGDGGPGRKYFALTPHGQAELVRLSEEWQRFVATVNTFITLEGTRR</sequence>
<evidence type="ECO:0000313" key="2">
    <source>
        <dbReference type="EMBL" id="MFB8892367.1"/>
    </source>
</evidence>
<dbReference type="Gene3D" id="1.10.10.10">
    <property type="entry name" value="Winged helix-like DNA-binding domain superfamily/Winged helix DNA-binding domain"/>
    <property type="match status" value="1"/>
</dbReference>
<dbReference type="EMBL" id="JBHLHV010000001">
    <property type="protein sequence ID" value="MFB8892367.1"/>
    <property type="molecule type" value="Genomic_DNA"/>
</dbReference>
<evidence type="ECO:0000313" key="3">
    <source>
        <dbReference type="Proteomes" id="UP001589643"/>
    </source>
</evidence>
<dbReference type="InterPro" id="IPR036390">
    <property type="entry name" value="WH_DNA-bd_sf"/>
</dbReference>
<dbReference type="SUPFAM" id="SSF46785">
    <property type="entry name" value="Winged helix' DNA-binding domain"/>
    <property type="match status" value="1"/>
</dbReference>
<proteinExistence type="predicted"/>
<dbReference type="RefSeq" id="WP_378717611.1">
    <property type="nucleotide sequence ID" value="NZ_JBHLHV010000001.1"/>
</dbReference>
<organism evidence="2 3">
    <name type="scientific">Microbacterium plantarum</name>
    <dbReference type="NCBI Taxonomy" id="1816425"/>
    <lineage>
        <taxon>Bacteria</taxon>
        <taxon>Bacillati</taxon>
        <taxon>Actinomycetota</taxon>
        <taxon>Actinomycetes</taxon>
        <taxon>Micrococcales</taxon>
        <taxon>Microbacteriaceae</taxon>
        <taxon>Microbacterium</taxon>
    </lineage>
</organism>
<dbReference type="PANTHER" id="PTHR33169:SF14">
    <property type="entry name" value="TRANSCRIPTIONAL REGULATOR RV3488"/>
    <property type="match status" value="1"/>
</dbReference>
<evidence type="ECO:0000259" key="1">
    <source>
        <dbReference type="Pfam" id="PF03551"/>
    </source>
</evidence>
<feature type="domain" description="Transcription regulator PadR N-terminal" evidence="1">
    <location>
        <begin position="30"/>
        <end position="99"/>
    </location>
</feature>
<keyword evidence="3" id="KW-1185">Reference proteome</keyword>
<reference evidence="2 3" key="1">
    <citation type="submission" date="2024-08" db="EMBL/GenBank/DDBJ databases">
        <title>Heavy metals resistant antinobacteria isolated from wastewater.</title>
        <authorList>
            <person name="Roman Ponce B."/>
            <person name="Blanco Mercado M.A."/>
            <person name="Avila Aldana I.N."/>
            <person name="Morales Arrieta S."/>
        </authorList>
    </citation>
    <scope>NUCLEOTIDE SEQUENCE [LARGE SCALE GENOMIC DNA]</scope>
    <source>
        <strain evidence="3">sma-1</strain>
    </source>
</reference>